<dbReference type="InterPro" id="IPR036291">
    <property type="entry name" value="NAD(P)-bd_dom_sf"/>
</dbReference>
<dbReference type="PANTHER" id="PTHR38015:SF1">
    <property type="entry name" value="OPINE DEHYDROGENASE DOMAIN-CONTAINING PROTEIN"/>
    <property type="match status" value="1"/>
</dbReference>
<evidence type="ECO:0000256" key="4">
    <source>
        <dbReference type="ARBA" id="ARBA00048793"/>
    </source>
</evidence>
<evidence type="ECO:0000256" key="3">
    <source>
        <dbReference type="ARBA" id="ARBA00022655"/>
    </source>
</evidence>
<keyword evidence="3" id="KW-0566">Pantothenate biosynthesis</keyword>
<evidence type="ECO:0000313" key="8">
    <source>
        <dbReference type="Proteomes" id="UP001365846"/>
    </source>
</evidence>
<dbReference type="PANTHER" id="PTHR38015">
    <property type="entry name" value="BLR6086 PROTEIN"/>
    <property type="match status" value="1"/>
</dbReference>
<dbReference type="SUPFAM" id="SSF51735">
    <property type="entry name" value="NAD(P)-binding Rossmann-fold domains"/>
    <property type="match status" value="1"/>
</dbReference>
<dbReference type="InterPro" id="IPR051729">
    <property type="entry name" value="Opine/Lysopine_DH"/>
</dbReference>
<dbReference type="Gene3D" id="3.40.50.720">
    <property type="entry name" value="NAD(P)-binding Rossmann-like Domain"/>
    <property type="match status" value="1"/>
</dbReference>
<accession>A0ABU8VMB5</accession>
<dbReference type="InterPro" id="IPR008927">
    <property type="entry name" value="6-PGluconate_DH-like_C_sf"/>
</dbReference>
<evidence type="ECO:0000259" key="5">
    <source>
        <dbReference type="Pfam" id="PF02317"/>
    </source>
</evidence>
<dbReference type="Proteomes" id="UP001365846">
    <property type="component" value="Unassembled WGS sequence"/>
</dbReference>
<dbReference type="RefSeq" id="WP_340359998.1">
    <property type="nucleotide sequence ID" value="NZ_JBBKZU010000014.1"/>
</dbReference>
<comment type="pathway">
    <text evidence="1">Cofactor biosynthesis; (R)-pantothenate biosynthesis; (R)-pantoate from 3-methyl-2-oxobutanoate: step 2/2.</text>
</comment>
<keyword evidence="8" id="KW-1185">Reference proteome</keyword>
<evidence type="ECO:0000256" key="2">
    <source>
        <dbReference type="ARBA" id="ARBA00019465"/>
    </source>
</evidence>
<organism evidence="7 8">
    <name type="scientific">Variovorax ureilyticus</name>
    <dbReference type="NCBI Taxonomy" id="1836198"/>
    <lineage>
        <taxon>Bacteria</taxon>
        <taxon>Pseudomonadati</taxon>
        <taxon>Pseudomonadota</taxon>
        <taxon>Betaproteobacteria</taxon>
        <taxon>Burkholderiales</taxon>
        <taxon>Comamonadaceae</taxon>
        <taxon>Variovorax</taxon>
    </lineage>
</organism>
<comment type="caution">
    <text evidence="7">The sequence shown here is derived from an EMBL/GenBank/DDBJ whole genome shotgun (WGS) entry which is preliminary data.</text>
</comment>
<dbReference type="InterPro" id="IPR013332">
    <property type="entry name" value="KPR_N"/>
</dbReference>
<gene>
    <name evidence="7" type="ORF">WKW77_27110</name>
</gene>
<sequence length="362" mass="37594">MKVSILGAGAGGAAAVAELTLAGHEVVLWNRSPETLERFQTLGGVRHEGVLGEGIARPALITANLAEAIKGADAAVVTLPTFSHAPVARALAAARWPANRPVVLNPGHTGGALEFAHAYRSVRADLPPIAEFSTLTYVARKYQPDSVTVTGRARQVRAAALPGGDAALAVACELFPGAEPVGDVLASALANANLVLHPPGAVLAAAWVEATHGDFTFYVQAMTPGVARTMRALDDERLAVAAAFGHRLPNLVEEMKLIGTVESSVTDAQDFVAAIAGGEANKRIKGPDSLQHRYYREDFGHGLLPFLELAAIAGVATPVARSLFTLAQAVVGVDYGKGGRTAEAMGIAGLSKSELLQRVRSS</sequence>
<name>A0ABU8VMB5_9BURK</name>
<dbReference type="InterPro" id="IPR003421">
    <property type="entry name" value="Opine_DH"/>
</dbReference>
<proteinExistence type="predicted"/>
<dbReference type="SUPFAM" id="SSF48179">
    <property type="entry name" value="6-phosphogluconate dehydrogenase C-terminal domain-like"/>
    <property type="match status" value="1"/>
</dbReference>
<protein>
    <recommendedName>
        <fullName evidence="2">2-dehydropantoate 2-reductase</fullName>
    </recommendedName>
</protein>
<evidence type="ECO:0000259" key="6">
    <source>
        <dbReference type="Pfam" id="PF02558"/>
    </source>
</evidence>
<evidence type="ECO:0000256" key="1">
    <source>
        <dbReference type="ARBA" id="ARBA00004994"/>
    </source>
</evidence>
<dbReference type="Pfam" id="PF02317">
    <property type="entry name" value="Octopine_DH"/>
    <property type="match status" value="1"/>
</dbReference>
<dbReference type="EMBL" id="JBBKZU010000014">
    <property type="protein sequence ID" value="MEJ8814770.1"/>
    <property type="molecule type" value="Genomic_DNA"/>
</dbReference>
<comment type="catalytic activity">
    <reaction evidence="4">
        <text>(R)-pantoate + NADP(+) = 2-dehydropantoate + NADPH + H(+)</text>
        <dbReference type="Rhea" id="RHEA:16233"/>
        <dbReference type="ChEBI" id="CHEBI:11561"/>
        <dbReference type="ChEBI" id="CHEBI:15378"/>
        <dbReference type="ChEBI" id="CHEBI:15980"/>
        <dbReference type="ChEBI" id="CHEBI:57783"/>
        <dbReference type="ChEBI" id="CHEBI:58349"/>
        <dbReference type="EC" id="1.1.1.169"/>
    </reaction>
</comment>
<reference evidence="7 8" key="1">
    <citation type="submission" date="2024-03" db="EMBL/GenBank/DDBJ databases">
        <title>Novel species of the genus Variovorax.</title>
        <authorList>
            <person name="Liu Q."/>
            <person name="Xin Y.-H."/>
        </authorList>
    </citation>
    <scope>NUCLEOTIDE SEQUENCE [LARGE SCALE GENOMIC DNA]</scope>
    <source>
        <strain evidence="7 8">KACC 18899</strain>
    </source>
</reference>
<dbReference type="InterPro" id="IPR013328">
    <property type="entry name" value="6PGD_dom2"/>
</dbReference>
<feature type="domain" description="Ketopantoate reductase N-terminal" evidence="6">
    <location>
        <begin position="4"/>
        <end position="93"/>
    </location>
</feature>
<evidence type="ECO:0000313" key="7">
    <source>
        <dbReference type="EMBL" id="MEJ8814770.1"/>
    </source>
</evidence>
<feature type="domain" description="Opine dehydrogenase" evidence="5">
    <location>
        <begin position="181"/>
        <end position="330"/>
    </location>
</feature>
<dbReference type="Gene3D" id="1.10.1040.10">
    <property type="entry name" value="N-(1-d-carboxylethyl)-l-norvaline Dehydrogenase, domain 2"/>
    <property type="match status" value="1"/>
</dbReference>
<dbReference type="Pfam" id="PF02558">
    <property type="entry name" value="ApbA"/>
    <property type="match status" value="1"/>
</dbReference>